<comment type="caution">
    <text evidence="1">The sequence shown here is derived from an EMBL/GenBank/DDBJ whole genome shotgun (WGS) entry which is preliminary data.</text>
</comment>
<accession>A0ABQ8SAS2</accession>
<dbReference type="Proteomes" id="UP001148838">
    <property type="component" value="Unassembled WGS sequence"/>
</dbReference>
<gene>
    <name evidence="1" type="ORF">ANN_19766</name>
</gene>
<evidence type="ECO:0000313" key="2">
    <source>
        <dbReference type="Proteomes" id="UP001148838"/>
    </source>
</evidence>
<dbReference type="EMBL" id="JAJSOF020000031">
    <property type="protein sequence ID" value="KAJ4431169.1"/>
    <property type="molecule type" value="Genomic_DNA"/>
</dbReference>
<sequence length="440" mass="51003">MTPLCTLLKSGSDVLVQTFTVLVYRSSFLGYVMQLKGIMWKIVKIQLSEYIIRKAKVLAKGKGILCSPNPKPENPCSRLLPVRASCFHNPGTIMTRCDQYYPPVAVLPSGKPLYSICKKAEWTVSEVWKREKPTTSRNRNRNLPFRSQLTYQLSYAAIIYSQIQRGIKRYTQNKVPTPHSIALTRHELKFQFDCRHYDLCRHIRDHMERGFPSWNASTAPFVCVPVHQQRTCYYRSSKASLVAFMHCTDTCKGTTEPRYARVAVFKRSAYRYTTALFFAPDGCSAAFQHSQQPVAYSATRRLQERHTCYVVHVDTRPFEMEVISHPAVHSGYNFDIVYSQKPRNIDDLREKITQAFPQITPLMLQRTWAELHHRYELCRISFKPQVGNHCRRELQIKKCKVGAPVMAMFLIWPPPPISFLSSSRDDIFPMNTMHQKEQLH</sequence>
<protein>
    <submittedName>
        <fullName evidence="1">Uncharacterized protein</fullName>
    </submittedName>
</protein>
<evidence type="ECO:0000313" key="1">
    <source>
        <dbReference type="EMBL" id="KAJ4431169.1"/>
    </source>
</evidence>
<name>A0ABQ8SAS2_PERAM</name>
<organism evidence="1 2">
    <name type="scientific">Periplaneta americana</name>
    <name type="common">American cockroach</name>
    <name type="synonym">Blatta americana</name>
    <dbReference type="NCBI Taxonomy" id="6978"/>
    <lineage>
        <taxon>Eukaryota</taxon>
        <taxon>Metazoa</taxon>
        <taxon>Ecdysozoa</taxon>
        <taxon>Arthropoda</taxon>
        <taxon>Hexapoda</taxon>
        <taxon>Insecta</taxon>
        <taxon>Pterygota</taxon>
        <taxon>Neoptera</taxon>
        <taxon>Polyneoptera</taxon>
        <taxon>Dictyoptera</taxon>
        <taxon>Blattodea</taxon>
        <taxon>Blattoidea</taxon>
        <taxon>Blattidae</taxon>
        <taxon>Blattinae</taxon>
        <taxon>Periplaneta</taxon>
    </lineage>
</organism>
<reference evidence="1 2" key="1">
    <citation type="journal article" date="2022" name="Allergy">
        <title>Genome assembly and annotation of Periplaneta americana reveal a comprehensive cockroach allergen profile.</title>
        <authorList>
            <person name="Wang L."/>
            <person name="Xiong Q."/>
            <person name="Saelim N."/>
            <person name="Wang L."/>
            <person name="Nong W."/>
            <person name="Wan A.T."/>
            <person name="Shi M."/>
            <person name="Liu X."/>
            <person name="Cao Q."/>
            <person name="Hui J.H.L."/>
            <person name="Sookrung N."/>
            <person name="Leung T.F."/>
            <person name="Tungtrongchitr A."/>
            <person name="Tsui S.K.W."/>
        </authorList>
    </citation>
    <scope>NUCLEOTIDE SEQUENCE [LARGE SCALE GENOMIC DNA]</scope>
    <source>
        <strain evidence="1">PWHHKU_190912</strain>
    </source>
</reference>
<keyword evidence="2" id="KW-1185">Reference proteome</keyword>
<proteinExistence type="predicted"/>